<dbReference type="Proteomes" id="UP001160148">
    <property type="component" value="Unassembled WGS sequence"/>
</dbReference>
<comment type="caution">
    <text evidence="1">The sequence shown here is derived from an EMBL/GenBank/DDBJ whole genome shotgun (WGS) entry which is preliminary data.</text>
</comment>
<reference evidence="1 2" key="1">
    <citation type="submission" date="2023-01" db="EMBL/GenBank/DDBJ databases">
        <authorList>
            <person name="Whitehead M."/>
        </authorList>
    </citation>
    <scope>NUCLEOTIDE SEQUENCE [LARGE SCALE GENOMIC DNA]</scope>
</reference>
<protein>
    <submittedName>
        <fullName evidence="1">Uncharacterized protein</fullName>
    </submittedName>
</protein>
<organism evidence="1 2">
    <name type="scientific">Macrosiphum euphorbiae</name>
    <name type="common">potato aphid</name>
    <dbReference type="NCBI Taxonomy" id="13131"/>
    <lineage>
        <taxon>Eukaryota</taxon>
        <taxon>Metazoa</taxon>
        <taxon>Ecdysozoa</taxon>
        <taxon>Arthropoda</taxon>
        <taxon>Hexapoda</taxon>
        <taxon>Insecta</taxon>
        <taxon>Pterygota</taxon>
        <taxon>Neoptera</taxon>
        <taxon>Paraneoptera</taxon>
        <taxon>Hemiptera</taxon>
        <taxon>Sternorrhyncha</taxon>
        <taxon>Aphidomorpha</taxon>
        <taxon>Aphidoidea</taxon>
        <taxon>Aphididae</taxon>
        <taxon>Macrosiphini</taxon>
        <taxon>Macrosiphum</taxon>
    </lineage>
</organism>
<evidence type="ECO:0000313" key="2">
    <source>
        <dbReference type="Proteomes" id="UP001160148"/>
    </source>
</evidence>
<dbReference type="EMBL" id="CARXXK010000001">
    <property type="protein sequence ID" value="CAI6346586.1"/>
    <property type="molecule type" value="Genomic_DNA"/>
</dbReference>
<keyword evidence="2" id="KW-1185">Reference proteome</keyword>
<name>A0AAV0VV35_9HEMI</name>
<proteinExistence type="predicted"/>
<evidence type="ECO:0000313" key="1">
    <source>
        <dbReference type="EMBL" id="CAI6346586.1"/>
    </source>
</evidence>
<gene>
    <name evidence="1" type="ORF">MEUPH1_LOCUS3481</name>
</gene>
<accession>A0AAV0VV35</accession>
<dbReference type="AlphaFoldDB" id="A0AAV0VV35"/>
<sequence>MSLRSQNGKPLSNICTAERDRERGQCRSCVYRYSGVVRMKGVVVWSEGKERDVCIGDVPTTMDNIRGN</sequence>